<reference evidence="1" key="2">
    <citation type="submission" date="2018-05" db="EMBL/GenBank/DDBJ databases">
        <title>OgluRS3 (Oryza glumaepatula Reference Sequence Version 3).</title>
        <authorList>
            <person name="Zhang J."/>
            <person name="Kudrna D."/>
            <person name="Lee S."/>
            <person name="Talag J."/>
            <person name="Welchert J."/>
            <person name="Wing R.A."/>
        </authorList>
    </citation>
    <scope>NUCLEOTIDE SEQUENCE [LARGE SCALE GENOMIC DNA]</scope>
</reference>
<dbReference type="Proteomes" id="UP000026961">
    <property type="component" value="Chromosome 8"/>
</dbReference>
<keyword evidence="2" id="KW-1185">Reference proteome</keyword>
<sequence>MKDLLRICWEVWQVFQAMKGILDDPFHCLMRICTESSLTSQTQGFDLMSNLQFCIRAVTEMRQLDELIF</sequence>
<protein>
    <submittedName>
        <fullName evidence="1">Uncharacterized protein</fullName>
    </submittedName>
</protein>
<dbReference type="Gramene" id="OGLUM08G10850.1">
    <property type="protein sequence ID" value="OGLUM08G10850.1"/>
    <property type="gene ID" value="OGLUM08G10850"/>
</dbReference>
<organism evidence="1">
    <name type="scientific">Oryza glumipatula</name>
    <dbReference type="NCBI Taxonomy" id="40148"/>
    <lineage>
        <taxon>Eukaryota</taxon>
        <taxon>Viridiplantae</taxon>
        <taxon>Streptophyta</taxon>
        <taxon>Embryophyta</taxon>
        <taxon>Tracheophyta</taxon>
        <taxon>Spermatophyta</taxon>
        <taxon>Magnoliopsida</taxon>
        <taxon>Liliopsida</taxon>
        <taxon>Poales</taxon>
        <taxon>Poaceae</taxon>
        <taxon>BOP clade</taxon>
        <taxon>Oryzoideae</taxon>
        <taxon>Oryzeae</taxon>
        <taxon>Oryzinae</taxon>
        <taxon>Oryza</taxon>
    </lineage>
</organism>
<reference evidence="1" key="1">
    <citation type="submission" date="2015-04" db="UniProtKB">
        <authorList>
            <consortium name="EnsemblPlants"/>
        </authorList>
    </citation>
    <scope>IDENTIFICATION</scope>
</reference>
<proteinExistence type="predicted"/>
<name>A0A0E0ATQ5_9ORYZ</name>
<dbReference type="AlphaFoldDB" id="A0A0E0ATQ5"/>
<evidence type="ECO:0000313" key="1">
    <source>
        <dbReference type="EnsemblPlants" id="OGLUM08G10850.1"/>
    </source>
</evidence>
<dbReference type="EnsemblPlants" id="OGLUM08G10850.1">
    <property type="protein sequence ID" value="OGLUM08G10850.1"/>
    <property type="gene ID" value="OGLUM08G10850"/>
</dbReference>
<dbReference type="HOGENOM" id="CLU_2779986_0_0_1"/>
<accession>A0A0E0ATQ5</accession>
<evidence type="ECO:0000313" key="2">
    <source>
        <dbReference type="Proteomes" id="UP000026961"/>
    </source>
</evidence>